<evidence type="ECO:0000313" key="4">
    <source>
        <dbReference type="Proteomes" id="UP001265746"/>
    </source>
</evidence>
<proteinExistence type="predicted"/>
<feature type="compositionally biased region" description="Basic and acidic residues" evidence="2">
    <location>
        <begin position="41"/>
        <end position="51"/>
    </location>
</feature>
<organism evidence="3 4">
    <name type="scientific">Phomopsis amygdali</name>
    <name type="common">Fusicoccum amygdali</name>
    <dbReference type="NCBI Taxonomy" id="1214568"/>
    <lineage>
        <taxon>Eukaryota</taxon>
        <taxon>Fungi</taxon>
        <taxon>Dikarya</taxon>
        <taxon>Ascomycota</taxon>
        <taxon>Pezizomycotina</taxon>
        <taxon>Sordariomycetes</taxon>
        <taxon>Sordariomycetidae</taxon>
        <taxon>Diaporthales</taxon>
        <taxon>Diaporthaceae</taxon>
        <taxon>Diaporthe</taxon>
    </lineage>
</organism>
<feature type="compositionally biased region" description="Acidic residues" evidence="2">
    <location>
        <begin position="244"/>
        <end position="254"/>
    </location>
</feature>
<gene>
    <name evidence="3" type="ORF">N8I77_001078</name>
</gene>
<keyword evidence="4" id="KW-1185">Reference proteome</keyword>
<dbReference type="Proteomes" id="UP001265746">
    <property type="component" value="Unassembled WGS sequence"/>
</dbReference>
<evidence type="ECO:0000256" key="1">
    <source>
        <dbReference type="SAM" id="Coils"/>
    </source>
</evidence>
<protein>
    <submittedName>
        <fullName evidence="3">Uncharacterized protein</fullName>
    </submittedName>
</protein>
<dbReference type="AlphaFoldDB" id="A0AAD9SQX7"/>
<accession>A0AAD9SQX7</accession>
<feature type="coiled-coil region" evidence="1">
    <location>
        <begin position="111"/>
        <end position="138"/>
    </location>
</feature>
<comment type="caution">
    <text evidence="3">The sequence shown here is derived from an EMBL/GenBank/DDBJ whole genome shotgun (WGS) entry which is preliminary data.</text>
</comment>
<evidence type="ECO:0000256" key="2">
    <source>
        <dbReference type="SAM" id="MobiDB-lite"/>
    </source>
</evidence>
<feature type="region of interest" description="Disordered" evidence="2">
    <location>
        <begin position="1"/>
        <end position="61"/>
    </location>
</feature>
<keyword evidence="1" id="KW-0175">Coiled coil</keyword>
<sequence>MARTTRSKAAAATTADAASEAVIPAPVTTTATTAKPKKKEPKIGSKTEPKYAPKTKGQQRHALRRKLYKKAKKHQEMETLHTTLKSADTSIGKKERSTLRAQIYQPWRLKAKTTSKKVSELEKLVKRQQEEIKELRKLAVGKIPKLQPPASPPAEAAEVDMEPDSSPAKIRDQLFADASRSHGEGEAAQEGTTVVEVEQIVERPVGSNFGEPMEGVQETTLITSVEHDVEYPTLPSVEETTQAAEEDGGAEGDETSGQQQQEPNGAKEGAGAAADLTPELAADTPTKSKGEVRDSSADSNAGTPRNVRRSPRKRTKRRSFAGHSYTG</sequence>
<feature type="compositionally biased region" description="Basic and acidic residues" evidence="2">
    <location>
        <begin position="286"/>
        <end position="296"/>
    </location>
</feature>
<reference evidence="3" key="1">
    <citation type="submission" date="2023-06" db="EMBL/GenBank/DDBJ databases">
        <authorList>
            <person name="Noh H."/>
        </authorList>
    </citation>
    <scope>NUCLEOTIDE SEQUENCE</scope>
    <source>
        <strain evidence="3">DUCC20226</strain>
    </source>
</reference>
<evidence type="ECO:0000313" key="3">
    <source>
        <dbReference type="EMBL" id="KAK2614232.1"/>
    </source>
</evidence>
<feature type="compositionally biased region" description="Basic and acidic residues" evidence="2">
    <location>
        <begin position="169"/>
        <end position="185"/>
    </location>
</feature>
<feature type="compositionally biased region" description="Low complexity" evidence="2">
    <location>
        <begin position="1"/>
        <end position="34"/>
    </location>
</feature>
<dbReference type="EMBL" id="JAUJFL010000001">
    <property type="protein sequence ID" value="KAK2614232.1"/>
    <property type="molecule type" value="Genomic_DNA"/>
</dbReference>
<feature type="region of interest" description="Disordered" evidence="2">
    <location>
        <begin position="143"/>
        <end position="327"/>
    </location>
</feature>
<feature type="compositionally biased region" description="Basic residues" evidence="2">
    <location>
        <begin position="306"/>
        <end position="320"/>
    </location>
</feature>
<name>A0AAD9SQX7_PHOAM</name>